<accession>A0A3N2PNK8</accession>
<evidence type="ECO:0000313" key="12">
    <source>
        <dbReference type="EMBL" id="ROT36020.1"/>
    </source>
</evidence>
<name>A0A3N2PNK8_SODAK</name>
<keyword evidence="5 10" id="KW-0256">Endoplasmic reticulum</keyword>
<protein>
    <recommendedName>
        <fullName evidence="10">Guanine nucleotide-exchange factor SEC12</fullName>
    </recommendedName>
</protein>
<evidence type="ECO:0000256" key="8">
    <source>
        <dbReference type="ARBA" id="ARBA00022989"/>
    </source>
</evidence>
<organism evidence="12 13">
    <name type="scientific">Sodiomyces alkalinus (strain CBS 110278 / VKM F-3762 / F11)</name>
    <name type="common">Alkaliphilic filamentous fungus</name>
    <dbReference type="NCBI Taxonomy" id="1314773"/>
    <lineage>
        <taxon>Eukaryota</taxon>
        <taxon>Fungi</taxon>
        <taxon>Dikarya</taxon>
        <taxon>Ascomycota</taxon>
        <taxon>Pezizomycotina</taxon>
        <taxon>Sordariomycetes</taxon>
        <taxon>Hypocreomycetidae</taxon>
        <taxon>Glomerellales</taxon>
        <taxon>Plectosphaerellaceae</taxon>
        <taxon>Sodiomyces</taxon>
    </lineage>
</organism>
<comment type="similarity">
    <text evidence="10">Belongs to the WD repeat SEC12 family.</text>
</comment>
<dbReference type="InterPro" id="IPR045260">
    <property type="entry name" value="Sec12-like"/>
</dbReference>
<evidence type="ECO:0000256" key="7">
    <source>
        <dbReference type="ARBA" id="ARBA00022927"/>
    </source>
</evidence>
<keyword evidence="1 10" id="KW-0813">Transport</keyword>
<dbReference type="EMBL" id="ML119060">
    <property type="protein sequence ID" value="ROT36020.1"/>
    <property type="molecule type" value="Genomic_DNA"/>
</dbReference>
<keyword evidence="4 10" id="KW-0677">Repeat</keyword>
<proteinExistence type="inferred from homology"/>
<dbReference type="AlphaFoldDB" id="A0A3N2PNK8"/>
<evidence type="ECO:0000256" key="3">
    <source>
        <dbReference type="ARBA" id="ARBA00022692"/>
    </source>
</evidence>
<evidence type="ECO:0000256" key="2">
    <source>
        <dbReference type="ARBA" id="ARBA00022574"/>
    </source>
</evidence>
<evidence type="ECO:0000313" key="13">
    <source>
        <dbReference type="Proteomes" id="UP000272025"/>
    </source>
</evidence>
<dbReference type="Gene3D" id="2.130.10.10">
    <property type="entry name" value="YVTN repeat-like/Quinoprotein amine dehydrogenase"/>
    <property type="match status" value="1"/>
</dbReference>
<dbReference type="PANTHER" id="PTHR23284:SF0">
    <property type="entry name" value="PROLACTIN REGULATORY ELEMENT-BINDING PROTEIN"/>
    <property type="match status" value="1"/>
</dbReference>
<keyword evidence="7 10" id="KW-0653">Protein transport</keyword>
<gene>
    <name evidence="12" type="ORF">SODALDRAFT_328406</name>
</gene>
<keyword evidence="13" id="KW-1185">Reference proteome</keyword>
<feature type="region of interest" description="Disordered" evidence="11">
    <location>
        <begin position="574"/>
        <end position="594"/>
    </location>
</feature>
<dbReference type="GO" id="GO:0005085">
    <property type="term" value="F:guanyl-nucleotide exchange factor activity"/>
    <property type="evidence" value="ECO:0007669"/>
    <property type="project" value="InterPro"/>
</dbReference>
<dbReference type="GO" id="GO:0005789">
    <property type="term" value="C:endoplasmic reticulum membrane"/>
    <property type="evidence" value="ECO:0007669"/>
    <property type="project" value="UniProtKB-SubCell"/>
</dbReference>
<dbReference type="Proteomes" id="UP000272025">
    <property type="component" value="Unassembled WGS sequence"/>
</dbReference>
<dbReference type="RefSeq" id="XP_028463826.1">
    <property type="nucleotide sequence ID" value="XM_028610682.1"/>
</dbReference>
<dbReference type="GO" id="GO:0003400">
    <property type="term" value="P:regulation of COPII vesicle coating"/>
    <property type="evidence" value="ECO:0007669"/>
    <property type="project" value="UniProtKB-UniRule"/>
</dbReference>
<evidence type="ECO:0000256" key="11">
    <source>
        <dbReference type="SAM" id="MobiDB-lite"/>
    </source>
</evidence>
<comment type="subcellular location">
    <subcellularLocation>
        <location evidence="10">Endoplasmic reticulum membrane</location>
        <topology evidence="10">Single-pass type II membrane protein</topology>
    </subcellularLocation>
    <subcellularLocation>
        <location evidence="10">Golgi apparatus membrane</location>
        <topology evidence="10">Single-pass type II membrane protein</topology>
    </subcellularLocation>
</comment>
<comment type="function">
    <text evidence="10">Guanine nucleotide-exchange factor (GEF) required for the formation or budding of transport vesicles from the ER.</text>
</comment>
<dbReference type="GO" id="GO:0015031">
    <property type="term" value="P:protein transport"/>
    <property type="evidence" value="ECO:0007669"/>
    <property type="project" value="UniProtKB-KW"/>
</dbReference>
<keyword evidence="3" id="KW-0812">Transmembrane</keyword>
<evidence type="ECO:0000256" key="5">
    <source>
        <dbReference type="ARBA" id="ARBA00022824"/>
    </source>
</evidence>
<evidence type="ECO:0000256" key="4">
    <source>
        <dbReference type="ARBA" id="ARBA00022737"/>
    </source>
</evidence>
<keyword evidence="6" id="KW-0931">ER-Golgi transport</keyword>
<dbReference type="GO" id="GO:0000139">
    <property type="term" value="C:Golgi membrane"/>
    <property type="evidence" value="ECO:0007669"/>
    <property type="project" value="UniProtKB-SubCell"/>
</dbReference>
<keyword evidence="9" id="KW-0472">Membrane</keyword>
<keyword evidence="2 10" id="KW-0853">WD repeat</keyword>
<evidence type="ECO:0000256" key="1">
    <source>
        <dbReference type="ARBA" id="ARBA00022448"/>
    </source>
</evidence>
<reference evidence="12 13" key="1">
    <citation type="journal article" date="2018" name="Mol. Ecol.">
        <title>The obligate alkalophilic soda-lake fungus Sodiomyces alkalinus has shifted to a protein diet.</title>
        <authorList>
            <person name="Grum-Grzhimaylo A.A."/>
            <person name="Falkoski D.L."/>
            <person name="van den Heuvel J."/>
            <person name="Valero-Jimenez C.A."/>
            <person name="Min B."/>
            <person name="Choi I.G."/>
            <person name="Lipzen A."/>
            <person name="Daum C.G."/>
            <person name="Aanen D.K."/>
            <person name="Tsang A."/>
            <person name="Henrissat B."/>
            <person name="Bilanenko E.N."/>
            <person name="de Vries R.P."/>
            <person name="van Kan J.A.L."/>
            <person name="Grigoriev I.V."/>
            <person name="Debets A.J.M."/>
        </authorList>
    </citation>
    <scope>NUCLEOTIDE SEQUENCE [LARGE SCALE GENOMIC DNA]</scope>
    <source>
        <strain evidence="12 13">F11</strain>
    </source>
</reference>
<evidence type="ECO:0000256" key="9">
    <source>
        <dbReference type="ARBA" id="ARBA00023136"/>
    </source>
</evidence>
<dbReference type="GeneID" id="39579160"/>
<keyword evidence="8" id="KW-1133">Transmembrane helix</keyword>
<dbReference type="InterPro" id="IPR015943">
    <property type="entry name" value="WD40/YVTN_repeat-like_dom_sf"/>
</dbReference>
<evidence type="ECO:0000256" key="6">
    <source>
        <dbReference type="ARBA" id="ARBA00022892"/>
    </source>
</evidence>
<evidence type="ECO:0000256" key="10">
    <source>
        <dbReference type="RuleBase" id="RU369019"/>
    </source>
</evidence>
<sequence>MGPPLEVARLTLNYPPYSCDFDPQDATKLLVGGGGGANRSGVANRITAIDTSRNEIRIIGEIDLSRSEDSVNTIAVGQKNKKQKIGPKSAETLVYAGINSNPADVEKGNKNEHFRVFSLSAAATANASDEKQAHAHALNLTELSRTALFEQRPEDKEAYQRLLRLSPLYPDRPQLGAVATGFAKQAQIALFDVRAPAAAAPRPRGVLEVSKEATDLDVVQTGDDSFQVAYCDERQIFVINVNKTDITGPDLVYSMPEDGSGLKPSFRAIRYLSPGFIMAVSNLPKQAGVILSAIRLPSLDKKGKKGKETEARLAASARLPRFMSRATSFAVRNLNPPTTPGGPLGDTQFVIAVAGQQSVCLHSVEHRSDANLDLLVDLLPLATLKDVHQLSITSLALSVFLPPSSPSTSPSSSTSSFTSSLTSSKPAPPGLNLLLASVAMDNSVAVHSIPLKKLAAKPAARYTVAFAPQRTGPRNVIIALTITVLILAAVVQYVISTGIDPALLFPGRPSLARSGDAAASSAGSAGVVTSTTPVPTIEPEVLTPGMFLSRLLPDLPELRVGDIYVLREEDVELEKREGGEGNDDDGGDSASNGAPRRIRAMLHDEEAYGPAAEWEALSAEQKELWKKRLADAGYWAENMGESVFKGVVFGEIARVVEQTVSG</sequence>
<dbReference type="PANTHER" id="PTHR23284">
    <property type="entry name" value="PROLACTIN REGULATORY ELEMENT BINDING PROTEIN"/>
    <property type="match status" value="1"/>
</dbReference>
<dbReference type="STRING" id="1314773.A0A3N2PNK8"/>
<dbReference type="OrthoDB" id="16538at2759"/>
<dbReference type="GO" id="GO:0006888">
    <property type="term" value="P:endoplasmic reticulum to Golgi vesicle-mediated transport"/>
    <property type="evidence" value="ECO:0007669"/>
    <property type="project" value="UniProtKB-UniRule"/>
</dbReference>